<dbReference type="InterPro" id="IPR014729">
    <property type="entry name" value="Rossmann-like_a/b/a_fold"/>
</dbReference>
<evidence type="ECO:0000259" key="1">
    <source>
        <dbReference type="Pfam" id="PF00582"/>
    </source>
</evidence>
<dbReference type="SUPFAM" id="SSF52402">
    <property type="entry name" value="Adenine nucleotide alpha hydrolases-like"/>
    <property type="match status" value="1"/>
</dbReference>
<proteinExistence type="predicted"/>
<name>A0A7G9R2E0_9MICO</name>
<keyword evidence="3" id="KW-1185">Reference proteome</keyword>
<dbReference type="Proteomes" id="UP000515976">
    <property type="component" value="Chromosome"/>
</dbReference>
<dbReference type="EMBL" id="CP060712">
    <property type="protein sequence ID" value="QNN49765.1"/>
    <property type="molecule type" value="Genomic_DNA"/>
</dbReference>
<protein>
    <submittedName>
        <fullName evidence="2">Universal stress protein</fullName>
    </submittedName>
</protein>
<evidence type="ECO:0000313" key="3">
    <source>
        <dbReference type="Proteomes" id="UP000515976"/>
    </source>
</evidence>
<dbReference type="CDD" id="cd00293">
    <property type="entry name" value="USP-like"/>
    <property type="match status" value="1"/>
</dbReference>
<accession>A0A7G9R2E0</accession>
<feature type="domain" description="UspA" evidence="1">
    <location>
        <begin position="7"/>
        <end position="139"/>
    </location>
</feature>
<evidence type="ECO:0000313" key="2">
    <source>
        <dbReference type="EMBL" id="QNN49765.1"/>
    </source>
</evidence>
<dbReference type="InterPro" id="IPR006016">
    <property type="entry name" value="UspA"/>
</dbReference>
<dbReference type="KEGG" id="pei:H9L10_01305"/>
<gene>
    <name evidence="2" type="ORF">H9L10_01305</name>
</gene>
<dbReference type="RefSeq" id="WP_166104980.1">
    <property type="nucleotide sequence ID" value="NZ_BMMY01000004.1"/>
</dbReference>
<sequence length="180" mass="19061">MSEHQYTVVVGVSPRSSSPTALRWAHEQARVHGGRVIALRAWHTGAPQATPSGTTAARVPSSTEAEHEAVSRLAADVLEVLGPDHGVDLRVTRGDRHRALLEAARDADLLVIDAPRSLASAPLFAHRLVYAAECPVVVMPPHISGEPESRFHRAARAAGWATVRAAGRAGRPGLGTPHGD</sequence>
<dbReference type="AlphaFoldDB" id="A0A7G9R2E0"/>
<dbReference type="Gene3D" id="3.40.50.620">
    <property type="entry name" value="HUPs"/>
    <property type="match status" value="1"/>
</dbReference>
<dbReference type="Pfam" id="PF00582">
    <property type="entry name" value="Usp"/>
    <property type="match status" value="1"/>
</dbReference>
<reference evidence="2 3" key="1">
    <citation type="submission" date="2020-08" db="EMBL/GenBank/DDBJ databases">
        <title>Genome sequence of Phycicoccus endophyticus JCM 31784T.</title>
        <authorList>
            <person name="Hyun D.-W."/>
            <person name="Bae J.-W."/>
        </authorList>
    </citation>
    <scope>NUCLEOTIDE SEQUENCE [LARGE SCALE GENOMIC DNA]</scope>
    <source>
        <strain evidence="2 3">JCM 31784</strain>
    </source>
</reference>
<organism evidence="2 3">
    <name type="scientific">Phycicoccus endophyticus</name>
    <dbReference type="NCBI Taxonomy" id="1690220"/>
    <lineage>
        <taxon>Bacteria</taxon>
        <taxon>Bacillati</taxon>
        <taxon>Actinomycetota</taxon>
        <taxon>Actinomycetes</taxon>
        <taxon>Micrococcales</taxon>
        <taxon>Intrasporangiaceae</taxon>
        <taxon>Phycicoccus</taxon>
    </lineage>
</organism>